<evidence type="ECO:0000256" key="3">
    <source>
        <dbReference type="ARBA" id="ARBA00004065"/>
    </source>
</evidence>
<sequence length="241" mass="27498">MQDIFKEEKKLYKQGYKCVAGLDEAGRGPLAGPVSAAAVMIHDRKSVIGDKKFRGIRDSKKLSEKQREEWYEIITSHPNIGWAVTSVSHEVIDKINIFEADKLAMRRAVAKLNRKLQTLSRVEDHAKLRDSVILRGIDALIIDGNFNIYENRSRNIARTVLVAPAQKPIIKADEKVFLCMAASIIAKVARDRMMRRAHKKYPRYGFDGHKGYGTKEHLEAIKKFGPCEIHRKSFKPMKKNL</sequence>
<protein>
    <recommendedName>
        <fullName evidence="7 14">Ribonuclease HII</fullName>
        <shortName evidence="14">RNase HII</shortName>
        <ecNumber evidence="6 14">3.1.26.4</ecNumber>
    </recommendedName>
</protein>
<dbReference type="GO" id="GO:0006298">
    <property type="term" value="P:mismatch repair"/>
    <property type="evidence" value="ECO:0007669"/>
    <property type="project" value="TreeGrafter"/>
</dbReference>
<evidence type="ECO:0000256" key="11">
    <source>
        <dbReference type="ARBA" id="ARBA00022759"/>
    </source>
</evidence>
<dbReference type="CDD" id="cd07182">
    <property type="entry name" value="RNase_HII_bacteria_HII_like"/>
    <property type="match status" value="1"/>
</dbReference>
<comment type="catalytic activity">
    <reaction evidence="1 14 15 16">
        <text>Endonucleolytic cleavage to 5'-phosphomonoester.</text>
        <dbReference type="EC" id="3.1.26.4"/>
    </reaction>
</comment>
<feature type="binding site" evidence="15">
    <location>
        <position position="143"/>
    </location>
    <ligand>
        <name>a divalent metal cation</name>
        <dbReference type="ChEBI" id="CHEBI:60240"/>
    </ligand>
</feature>
<feature type="domain" description="RNase H type-2" evidence="17">
    <location>
        <begin position="17"/>
        <end position="241"/>
    </location>
</feature>
<keyword evidence="9 14" id="KW-0540">Nuclease</keyword>
<dbReference type="GO" id="GO:0030145">
    <property type="term" value="F:manganese ion binding"/>
    <property type="evidence" value="ECO:0007669"/>
    <property type="project" value="UniProtKB-UniRule"/>
</dbReference>
<evidence type="ECO:0000256" key="13">
    <source>
        <dbReference type="ARBA" id="ARBA00023211"/>
    </source>
</evidence>
<dbReference type="GO" id="GO:0043137">
    <property type="term" value="P:DNA replication, removal of RNA primer"/>
    <property type="evidence" value="ECO:0007669"/>
    <property type="project" value="TreeGrafter"/>
</dbReference>
<comment type="cofactor">
    <cofactor evidence="2">
        <name>Mg(2+)</name>
        <dbReference type="ChEBI" id="CHEBI:18420"/>
    </cofactor>
</comment>
<evidence type="ECO:0000256" key="9">
    <source>
        <dbReference type="ARBA" id="ARBA00022722"/>
    </source>
</evidence>
<dbReference type="NCBIfam" id="NF000595">
    <property type="entry name" value="PRK00015.1-3"/>
    <property type="match status" value="1"/>
</dbReference>
<dbReference type="InterPro" id="IPR036397">
    <property type="entry name" value="RNaseH_sf"/>
</dbReference>
<evidence type="ECO:0000256" key="15">
    <source>
        <dbReference type="PROSITE-ProRule" id="PRU01319"/>
    </source>
</evidence>
<comment type="similarity">
    <text evidence="5 14 16">Belongs to the RNase HII family.</text>
</comment>
<dbReference type="Gene3D" id="3.30.420.10">
    <property type="entry name" value="Ribonuclease H-like superfamily/Ribonuclease H"/>
    <property type="match status" value="1"/>
</dbReference>
<evidence type="ECO:0000256" key="5">
    <source>
        <dbReference type="ARBA" id="ARBA00007383"/>
    </source>
</evidence>
<dbReference type="SUPFAM" id="SSF53098">
    <property type="entry name" value="Ribonuclease H-like"/>
    <property type="match status" value="1"/>
</dbReference>
<comment type="subcellular location">
    <subcellularLocation>
        <location evidence="4 14">Cytoplasm</location>
    </subcellularLocation>
</comment>
<dbReference type="InterPro" id="IPR024567">
    <property type="entry name" value="RNase_HII/HIII_dom"/>
</dbReference>
<feature type="binding site" evidence="14 15">
    <location>
        <position position="24"/>
    </location>
    <ligand>
        <name>a divalent metal cation</name>
        <dbReference type="ChEBI" id="CHEBI:60240"/>
    </ligand>
</feature>
<organism evidence="18 19">
    <name type="scientific">Candidatus Portnoybacteria bacterium CG11_big_fil_rev_8_21_14_0_20_44_10</name>
    <dbReference type="NCBI Taxonomy" id="1974818"/>
    <lineage>
        <taxon>Bacteria</taxon>
        <taxon>Candidatus Portnoyibacteriota</taxon>
    </lineage>
</organism>
<dbReference type="PROSITE" id="PS51975">
    <property type="entry name" value="RNASE_H_2"/>
    <property type="match status" value="1"/>
</dbReference>
<comment type="function">
    <text evidence="3 14 16">Endonuclease that specifically degrades the RNA of RNA-DNA hybrids.</text>
</comment>
<dbReference type="InterPro" id="IPR012337">
    <property type="entry name" value="RNaseH-like_sf"/>
</dbReference>
<evidence type="ECO:0000256" key="2">
    <source>
        <dbReference type="ARBA" id="ARBA00001946"/>
    </source>
</evidence>
<dbReference type="InterPro" id="IPR001352">
    <property type="entry name" value="RNase_HII/HIII"/>
</dbReference>
<dbReference type="Proteomes" id="UP000231550">
    <property type="component" value="Unassembled WGS sequence"/>
</dbReference>
<keyword evidence="11 14" id="KW-0255">Endonuclease</keyword>
<evidence type="ECO:0000259" key="17">
    <source>
        <dbReference type="PROSITE" id="PS51975"/>
    </source>
</evidence>
<keyword evidence="12 14" id="KW-0378">Hydrolase</keyword>
<comment type="cofactor">
    <cofactor evidence="14 15">
        <name>Mn(2+)</name>
        <dbReference type="ChEBI" id="CHEBI:29035"/>
    </cofactor>
    <cofactor evidence="14 15">
        <name>Mg(2+)</name>
        <dbReference type="ChEBI" id="CHEBI:18420"/>
    </cofactor>
    <text evidence="14 15">Manganese or magnesium. Binds 1 divalent metal ion per monomer in the absence of substrate. May bind a second metal ion after substrate binding.</text>
</comment>
<evidence type="ECO:0000256" key="10">
    <source>
        <dbReference type="ARBA" id="ARBA00022723"/>
    </source>
</evidence>
<gene>
    <name evidence="14" type="primary">rnhB</name>
    <name evidence="18" type="ORF">COV85_04795</name>
</gene>
<dbReference type="GO" id="GO:0005737">
    <property type="term" value="C:cytoplasm"/>
    <property type="evidence" value="ECO:0007669"/>
    <property type="project" value="UniProtKB-SubCell"/>
</dbReference>
<dbReference type="HAMAP" id="MF_00052_B">
    <property type="entry name" value="RNase_HII_B"/>
    <property type="match status" value="1"/>
</dbReference>
<keyword evidence="13 14" id="KW-0464">Manganese</keyword>
<evidence type="ECO:0000256" key="7">
    <source>
        <dbReference type="ARBA" id="ARBA00019179"/>
    </source>
</evidence>
<dbReference type="AlphaFoldDB" id="A0A2H0KP78"/>
<evidence type="ECO:0000256" key="14">
    <source>
        <dbReference type="HAMAP-Rule" id="MF_00052"/>
    </source>
</evidence>
<dbReference type="InterPro" id="IPR022898">
    <property type="entry name" value="RNase_HII"/>
</dbReference>
<dbReference type="Pfam" id="PF01351">
    <property type="entry name" value="RNase_HII"/>
    <property type="match status" value="1"/>
</dbReference>
<feature type="binding site" evidence="14 15">
    <location>
        <position position="23"/>
    </location>
    <ligand>
        <name>a divalent metal cation</name>
        <dbReference type="ChEBI" id="CHEBI:60240"/>
    </ligand>
</feature>
<dbReference type="GO" id="GO:0004523">
    <property type="term" value="F:RNA-DNA hybrid ribonuclease activity"/>
    <property type="evidence" value="ECO:0007669"/>
    <property type="project" value="UniProtKB-UniRule"/>
</dbReference>
<dbReference type="GO" id="GO:0003723">
    <property type="term" value="F:RNA binding"/>
    <property type="evidence" value="ECO:0007669"/>
    <property type="project" value="UniProtKB-UniRule"/>
</dbReference>
<accession>A0A2H0KP78</accession>
<dbReference type="EMBL" id="PCVN01000130">
    <property type="protein sequence ID" value="PIQ73939.1"/>
    <property type="molecule type" value="Genomic_DNA"/>
</dbReference>
<evidence type="ECO:0000256" key="12">
    <source>
        <dbReference type="ARBA" id="ARBA00022801"/>
    </source>
</evidence>
<evidence type="ECO:0000313" key="18">
    <source>
        <dbReference type="EMBL" id="PIQ73939.1"/>
    </source>
</evidence>
<evidence type="ECO:0000313" key="19">
    <source>
        <dbReference type="Proteomes" id="UP000231550"/>
    </source>
</evidence>
<evidence type="ECO:0000256" key="16">
    <source>
        <dbReference type="RuleBase" id="RU003515"/>
    </source>
</evidence>
<comment type="caution">
    <text evidence="18">The sequence shown here is derived from an EMBL/GenBank/DDBJ whole genome shotgun (WGS) entry which is preliminary data.</text>
</comment>
<evidence type="ECO:0000256" key="8">
    <source>
        <dbReference type="ARBA" id="ARBA00022490"/>
    </source>
</evidence>
<proteinExistence type="inferred from homology"/>
<dbReference type="PANTHER" id="PTHR10954">
    <property type="entry name" value="RIBONUCLEASE H2 SUBUNIT A"/>
    <property type="match status" value="1"/>
</dbReference>
<dbReference type="PANTHER" id="PTHR10954:SF18">
    <property type="entry name" value="RIBONUCLEASE HII"/>
    <property type="match status" value="1"/>
</dbReference>
<keyword evidence="8 14" id="KW-0963">Cytoplasm</keyword>
<evidence type="ECO:0000256" key="4">
    <source>
        <dbReference type="ARBA" id="ARBA00004496"/>
    </source>
</evidence>
<dbReference type="GO" id="GO:0032299">
    <property type="term" value="C:ribonuclease H2 complex"/>
    <property type="evidence" value="ECO:0007669"/>
    <property type="project" value="TreeGrafter"/>
</dbReference>
<comment type="caution">
    <text evidence="14">Lacks conserved residue(s) required for the propagation of feature annotation.</text>
</comment>
<evidence type="ECO:0000256" key="6">
    <source>
        <dbReference type="ARBA" id="ARBA00012180"/>
    </source>
</evidence>
<evidence type="ECO:0000256" key="1">
    <source>
        <dbReference type="ARBA" id="ARBA00000077"/>
    </source>
</evidence>
<reference evidence="18 19" key="1">
    <citation type="submission" date="2017-09" db="EMBL/GenBank/DDBJ databases">
        <title>Depth-based differentiation of microbial function through sediment-hosted aquifers and enrichment of novel symbionts in the deep terrestrial subsurface.</title>
        <authorList>
            <person name="Probst A.J."/>
            <person name="Ladd B."/>
            <person name="Jarett J.K."/>
            <person name="Geller-Mcgrath D.E."/>
            <person name="Sieber C.M."/>
            <person name="Emerson J.B."/>
            <person name="Anantharaman K."/>
            <person name="Thomas B.C."/>
            <person name="Malmstrom R."/>
            <person name="Stieglmeier M."/>
            <person name="Klingl A."/>
            <person name="Woyke T."/>
            <person name="Ryan C.M."/>
            <person name="Banfield J.F."/>
        </authorList>
    </citation>
    <scope>NUCLEOTIDE SEQUENCE [LARGE SCALE GENOMIC DNA]</scope>
    <source>
        <strain evidence="18">CG11_big_fil_rev_8_21_14_0_20_44_10</strain>
    </source>
</reference>
<name>A0A2H0KP78_9BACT</name>
<dbReference type="EC" id="3.1.26.4" evidence="6 14"/>
<keyword evidence="10 14" id="KW-0479">Metal-binding</keyword>